<sequence length="198" mass="22345">MTEAADSIIDDSNRTNNSNHIFYVSPLIRVTLLLLYISLTVPLPFLSNFTHSVIPATWLSIGLVIGFVFLYGALGDRVILDAQGISVAYPKWFPSFLRKGWSLAWQDITALKPRITGQGGIVYYFVSKNSDQAYLLPMRVVGFARLVQLVEAKTGIDTRDVRPLAQPWMYLILLVFTLMLMLMDVWTIYTSLTLPQPL</sequence>
<evidence type="ECO:0008006" key="4">
    <source>
        <dbReference type="Google" id="ProtNLM"/>
    </source>
</evidence>
<evidence type="ECO:0000313" key="3">
    <source>
        <dbReference type="Proteomes" id="UP000642094"/>
    </source>
</evidence>
<dbReference type="EMBL" id="JACJQB010000027">
    <property type="protein sequence ID" value="MBD2189041.1"/>
    <property type="molecule type" value="Genomic_DNA"/>
</dbReference>
<gene>
    <name evidence="2" type="ORF">H6F41_12920</name>
</gene>
<dbReference type="RefSeq" id="WP_190403881.1">
    <property type="nucleotide sequence ID" value="NZ_JACJQB010000027.1"/>
</dbReference>
<evidence type="ECO:0000256" key="1">
    <source>
        <dbReference type="SAM" id="Phobius"/>
    </source>
</evidence>
<keyword evidence="3" id="KW-1185">Reference proteome</keyword>
<dbReference type="Proteomes" id="UP000642094">
    <property type="component" value="Unassembled WGS sequence"/>
</dbReference>
<keyword evidence="1" id="KW-0812">Transmembrane</keyword>
<feature type="transmembrane region" description="Helical" evidence="1">
    <location>
        <begin position="53"/>
        <end position="74"/>
    </location>
</feature>
<protein>
    <recommendedName>
        <fullName evidence="4">PH domain-containing protein</fullName>
    </recommendedName>
</protein>
<keyword evidence="1" id="KW-1133">Transmembrane helix</keyword>
<keyword evidence="1" id="KW-0472">Membrane</keyword>
<organism evidence="2 3">
    <name type="scientific">Pseudanabaena mucicola FACHB-723</name>
    <dbReference type="NCBI Taxonomy" id="2692860"/>
    <lineage>
        <taxon>Bacteria</taxon>
        <taxon>Bacillati</taxon>
        <taxon>Cyanobacteriota</taxon>
        <taxon>Cyanophyceae</taxon>
        <taxon>Pseudanabaenales</taxon>
        <taxon>Pseudanabaenaceae</taxon>
        <taxon>Pseudanabaena</taxon>
    </lineage>
</organism>
<comment type="caution">
    <text evidence="2">The sequence shown here is derived from an EMBL/GenBank/DDBJ whole genome shotgun (WGS) entry which is preliminary data.</text>
</comment>
<proteinExistence type="predicted"/>
<reference evidence="2 3" key="1">
    <citation type="journal article" date="2020" name="ISME J.">
        <title>Comparative genomics reveals insights into cyanobacterial evolution and habitat adaptation.</title>
        <authorList>
            <person name="Chen M.Y."/>
            <person name="Teng W.K."/>
            <person name="Zhao L."/>
            <person name="Hu C.X."/>
            <person name="Zhou Y.K."/>
            <person name="Han B.P."/>
            <person name="Song L.R."/>
            <person name="Shu W.S."/>
        </authorList>
    </citation>
    <scope>NUCLEOTIDE SEQUENCE [LARGE SCALE GENOMIC DNA]</scope>
    <source>
        <strain evidence="2 3">FACHB-723</strain>
    </source>
</reference>
<feature type="transmembrane region" description="Helical" evidence="1">
    <location>
        <begin position="168"/>
        <end position="189"/>
    </location>
</feature>
<accession>A0ABR7ZYF4</accession>
<feature type="transmembrane region" description="Helical" evidence="1">
    <location>
        <begin position="21"/>
        <end position="41"/>
    </location>
</feature>
<evidence type="ECO:0000313" key="2">
    <source>
        <dbReference type="EMBL" id="MBD2189041.1"/>
    </source>
</evidence>
<name>A0ABR7ZYF4_9CYAN</name>